<reference evidence="1 2" key="1">
    <citation type="submission" date="2019-07" db="EMBL/GenBank/DDBJ databases">
        <title>Complete Genome Sequence of Leptotrichia goodfellowii Strain JCM 16774.</title>
        <authorList>
            <person name="Watanabe S."/>
            <person name="Cui L."/>
        </authorList>
    </citation>
    <scope>NUCLEOTIDE SEQUENCE [LARGE SCALE GENOMIC DNA]</scope>
    <source>
        <strain evidence="1 2">JCM16774</strain>
    </source>
</reference>
<sequence length="200" mass="23750">MMNADMFLSLCGNIIDRKGVNNKKIFEIIASGFDLYNKYYEKILYSDVIDRLYGYELDLFGEQFRIYRAGRTDEEYKKYLKISFVLRLGKVDFNFIVNAISIFFGIEKSKIKIFDKNSNKEMKSRHIKLRILEKTDIQEVISFLKHIKAAGIIIDCWEMLDGNFLIDCKGNKKEYKVGNNTDYEYDRHEYNLDEMQEIND</sequence>
<gene>
    <name evidence="1" type="ORF">JCM16774_0379</name>
</gene>
<name>A0A510J8R5_9FUSO</name>
<proteinExistence type="predicted"/>
<dbReference type="EMBL" id="AP019822">
    <property type="protein sequence ID" value="BBM35466.1"/>
    <property type="molecule type" value="Genomic_DNA"/>
</dbReference>
<evidence type="ECO:0000313" key="2">
    <source>
        <dbReference type="Proteomes" id="UP000321606"/>
    </source>
</evidence>
<accession>A0A510J8R5</accession>
<organism evidence="1 2">
    <name type="scientific">Pseudoleptotrichia goodfellowii</name>
    <dbReference type="NCBI Taxonomy" id="157692"/>
    <lineage>
        <taxon>Bacteria</taxon>
        <taxon>Fusobacteriati</taxon>
        <taxon>Fusobacteriota</taxon>
        <taxon>Fusobacteriia</taxon>
        <taxon>Fusobacteriales</taxon>
        <taxon>Leptotrichiaceae</taxon>
        <taxon>Pseudoleptotrichia</taxon>
    </lineage>
</organism>
<dbReference type="AlphaFoldDB" id="A0A510J8R5"/>
<dbReference type="KEGG" id="lgo:JCM16774_0379"/>
<dbReference type="Proteomes" id="UP000321606">
    <property type="component" value="Chromosome"/>
</dbReference>
<protein>
    <submittedName>
        <fullName evidence="1">Uncharacterized protein</fullName>
    </submittedName>
</protein>
<evidence type="ECO:0000313" key="1">
    <source>
        <dbReference type="EMBL" id="BBM35466.1"/>
    </source>
</evidence>
<dbReference type="STRING" id="714315.GCA_000516535_00390"/>